<reference evidence="3" key="1">
    <citation type="journal article" date="2012" name="Nat. Biotechnol.">
        <title>Reference genome sequence of the model plant Setaria.</title>
        <authorList>
            <person name="Bennetzen J.L."/>
            <person name="Schmutz J."/>
            <person name="Wang H."/>
            <person name="Percifield R."/>
            <person name="Hawkins J."/>
            <person name="Pontaroli A.C."/>
            <person name="Estep M."/>
            <person name="Feng L."/>
            <person name="Vaughn J.N."/>
            <person name="Grimwood J."/>
            <person name="Jenkins J."/>
            <person name="Barry K."/>
            <person name="Lindquist E."/>
            <person name="Hellsten U."/>
            <person name="Deshpande S."/>
            <person name="Wang X."/>
            <person name="Wu X."/>
            <person name="Mitros T."/>
            <person name="Triplett J."/>
            <person name="Yang X."/>
            <person name="Ye C.Y."/>
            <person name="Mauro-Herrera M."/>
            <person name="Wang L."/>
            <person name="Li P."/>
            <person name="Sharma M."/>
            <person name="Sharma R."/>
            <person name="Ronald P.C."/>
            <person name="Panaud O."/>
            <person name="Kellogg E.A."/>
            <person name="Brutnell T.P."/>
            <person name="Doust A.N."/>
            <person name="Tuskan G.A."/>
            <person name="Rokhsar D."/>
            <person name="Devos K.M."/>
        </authorList>
    </citation>
    <scope>NUCLEOTIDE SEQUENCE [LARGE SCALE GENOMIC DNA]</scope>
    <source>
        <strain evidence="3">cv. Yugu1</strain>
    </source>
</reference>
<dbReference type="Gramene" id="KQL16675">
    <property type="protein sequence ID" value="KQL16675"/>
    <property type="gene ID" value="SETIT_025570mg"/>
</dbReference>
<keyword evidence="3" id="KW-1185">Reference proteome</keyword>
<evidence type="ECO:0000313" key="3">
    <source>
        <dbReference type="Proteomes" id="UP000004995"/>
    </source>
</evidence>
<organism evidence="2 3">
    <name type="scientific">Setaria italica</name>
    <name type="common">Foxtail millet</name>
    <name type="synonym">Panicum italicum</name>
    <dbReference type="NCBI Taxonomy" id="4555"/>
    <lineage>
        <taxon>Eukaryota</taxon>
        <taxon>Viridiplantae</taxon>
        <taxon>Streptophyta</taxon>
        <taxon>Embryophyta</taxon>
        <taxon>Tracheophyta</taxon>
        <taxon>Spermatophyta</taxon>
        <taxon>Magnoliopsida</taxon>
        <taxon>Liliopsida</taxon>
        <taxon>Poales</taxon>
        <taxon>Poaceae</taxon>
        <taxon>PACMAD clade</taxon>
        <taxon>Panicoideae</taxon>
        <taxon>Panicodae</taxon>
        <taxon>Paniceae</taxon>
        <taxon>Cenchrinae</taxon>
        <taxon>Setaria</taxon>
    </lineage>
</organism>
<dbReference type="EMBL" id="AGNK02002031">
    <property type="status" value="NOT_ANNOTATED_CDS"/>
    <property type="molecule type" value="Genomic_DNA"/>
</dbReference>
<evidence type="ECO:0008006" key="4">
    <source>
        <dbReference type="Google" id="ProtNLM"/>
    </source>
</evidence>
<dbReference type="HOGENOM" id="CLU_2871880_0_0_1"/>
<keyword evidence="1" id="KW-0732">Signal</keyword>
<feature type="chain" id="PRO_5010127719" description="Secreted protein" evidence="1">
    <location>
        <begin position="30"/>
        <end position="64"/>
    </location>
</feature>
<name>K3ZFL9_SETIT</name>
<proteinExistence type="predicted"/>
<evidence type="ECO:0000256" key="1">
    <source>
        <dbReference type="SAM" id="SignalP"/>
    </source>
</evidence>
<evidence type="ECO:0000313" key="2">
    <source>
        <dbReference type="EnsemblPlants" id="KQL16675"/>
    </source>
</evidence>
<accession>K3ZFL9</accession>
<sequence length="64" mass="7316">MPRYSSAVRRNWIFTILVSTLQNLCITAAFCPVREIMEKEKKEKSLAIAEGRPAIVWKQGHSPN</sequence>
<feature type="signal peptide" evidence="1">
    <location>
        <begin position="1"/>
        <end position="29"/>
    </location>
</feature>
<protein>
    <recommendedName>
        <fullName evidence="4">Secreted protein</fullName>
    </recommendedName>
</protein>
<dbReference type="AlphaFoldDB" id="K3ZFL9"/>
<dbReference type="Proteomes" id="UP000004995">
    <property type="component" value="Unassembled WGS sequence"/>
</dbReference>
<dbReference type="EnsemblPlants" id="KQL16675">
    <property type="protein sequence ID" value="KQL16675"/>
    <property type="gene ID" value="SETIT_025570mg"/>
</dbReference>
<reference evidence="2" key="2">
    <citation type="submission" date="2018-08" db="UniProtKB">
        <authorList>
            <consortium name="EnsemblPlants"/>
        </authorList>
    </citation>
    <scope>IDENTIFICATION</scope>
    <source>
        <strain evidence="2">Yugu1</strain>
    </source>
</reference>